<feature type="compositionally biased region" description="Basic and acidic residues" evidence="1">
    <location>
        <begin position="214"/>
        <end position="228"/>
    </location>
</feature>
<name>A0ABW6LMA9_9ACTN</name>
<proteinExistence type="predicted"/>
<evidence type="ECO:0000313" key="2">
    <source>
        <dbReference type="EMBL" id="MFE9229559.1"/>
    </source>
</evidence>
<reference evidence="2 3" key="1">
    <citation type="submission" date="2024-10" db="EMBL/GenBank/DDBJ databases">
        <title>The Natural Products Discovery Center: Release of the First 8490 Sequenced Strains for Exploring Actinobacteria Biosynthetic Diversity.</title>
        <authorList>
            <person name="Kalkreuter E."/>
            <person name="Kautsar S.A."/>
            <person name="Yang D."/>
            <person name="Bader C.D."/>
            <person name="Teijaro C.N."/>
            <person name="Fluegel L."/>
            <person name="Davis C.M."/>
            <person name="Simpson J.R."/>
            <person name="Lauterbach L."/>
            <person name="Steele A.D."/>
            <person name="Gui C."/>
            <person name="Meng S."/>
            <person name="Li G."/>
            <person name="Viehrig K."/>
            <person name="Ye F."/>
            <person name="Su P."/>
            <person name="Kiefer A.F."/>
            <person name="Nichols A."/>
            <person name="Cepeda A.J."/>
            <person name="Yan W."/>
            <person name="Fan B."/>
            <person name="Jiang Y."/>
            <person name="Adhikari A."/>
            <person name="Zheng C.-J."/>
            <person name="Schuster L."/>
            <person name="Cowan T.M."/>
            <person name="Smanski M.J."/>
            <person name="Chevrette M.G."/>
            <person name="De Carvalho L.P.S."/>
            <person name="Shen B."/>
        </authorList>
    </citation>
    <scope>NUCLEOTIDE SEQUENCE [LARGE SCALE GENOMIC DNA]</scope>
    <source>
        <strain evidence="2 3">NPDC007066</strain>
    </source>
</reference>
<dbReference type="Gene3D" id="1.20.1170.10">
    <property type="match status" value="1"/>
</dbReference>
<keyword evidence="3" id="KW-1185">Reference proteome</keyword>
<gene>
    <name evidence="2" type="ORF">ACFYM3_34195</name>
</gene>
<accession>A0ABW6LMA9</accession>
<dbReference type="RefSeq" id="WP_358286915.1">
    <property type="nucleotide sequence ID" value="NZ_JBEYGJ010000028.1"/>
</dbReference>
<comment type="caution">
    <text evidence="2">The sequence shown here is derived from an EMBL/GenBank/DDBJ whole genome shotgun (WGS) entry which is preliminary data.</text>
</comment>
<feature type="region of interest" description="Disordered" evidence="1">
    <location>
        <begin position="214"/>
        <end position="244"/>
    </location>
</feature>
<sequence>MTTSRVAPSISSNSTLDPVGLEEPIEKLVTAAQVAQVWALVIESQMTVDTAEPSDAHAMNKAQEDVRSNARTYRSAQIPSVITQLVHLEEAAGQFQTLHEISLESPESAAVILDNLTPSFREFRERAHISAVRCEEFAKEAESRLAVLADRTHAEIKKISGDDGRIAAKSKELEEMQEVVRKDLEALISASHKVGSGARKILDTIVKIFKETAQKKEGDDTKKKDKPSSGEASPQSSEDVHKGIEDISSGSISAALQKLRRDREKVVAICMELAELRSGLAAAKQVDSECDAYLRSVRDLTRPAKELAGAWEQLVASLSATLEEQAKKDDSGTGLATEISWSVIKWQSLQNQTKRLRTELAGS</sequence>
<organism evidence="2 3">
    <name type="scientific">Streptomyces massasporeus</name>
    <dbReference type="NCBI Taxonomy" id="67324"/>
    <lineage>
        <taxon>Bacteria</taxon>
        <taxon>Bacillati</taxon>
        <taxon>Actinomycetota</taxon>
        <taxon>Actinomycetes</taxon>
        <taxon>Kitasatosporales</taxon>
        <taxon>Streptomycetaceae</taxon>
        <taxon>Streptomyces</taxon>
    </lineage>
</organism>
<dbReference type="EMBL" id="JBIAFP010000026">
    <property type="protein sequence ID" value="MFE9229559.1"/>
    <property type="molecule type" value="Genomic_DNA"/>
</dbReference>
<dbReference type="SUPFAM" id="SSF58100">
    <property type="entry name" value="Bacterial hemolysins"/>
    <property type="match status" value="1"/>
</dbReference>
<evidence type="ECO:0000313" key="3">
    <source>
        <dbReference type="Proteomes" id="UP001601288"/>
    </source>
</evidence>
<dbReference type="Proteomes" id="UP001601288">
    <property type="component" value="Unassembled WGS sequence"/>
</dbReference>
<evidence type="ECO:0000256" key="1">
    <source>
        <dbReference type="SAM" id="MobiDB-lite"/>
    </source>
</evidence>
<protein>
    <submittedName>
        <fullName evidence="2">Uncharacterized protein</fullName>
    </submittedName>
</protein>